<evidence type="ECO:0000259" key="1">
    <source>
        <dbReference type="Pfam" id="PF14418"/>
    </source>
</evidence>
<proteinExistence type="predicted"/>
<evidence type="ECO:0000313" key="2">
    <source>
        <dbReference type="EMBL" id="KAE9618906.1"/>
    </source>
</evidence>
<accession>A0A6A4R0C7</accession>
<reference evidence="3" key="1">
    <citation type="journal article" date="2020" name="Nat. Commun.">
        <title>Genome sequence of the cluster root forming white lupin.</title>
        <authorList>
            <person name="Hufnagel B."/>
            <person name="Marques A."/>
            <person name="Soriano A."/>
            <person name="Marques L."/>
            <person name="Divol F."/>
            <person name="Doumas P."/>
            <person name="Sallet E."/>
            <person name="Mancinotti D."/>
            <person name="Carrere S."/>
            <person name="Marande W."/>
            <person name="Arribat S."/>
            <person name="Keller J."/>
            <person name="Huneau C."/>
            <person name="Blein T."/>
            <person name="Aime D."/>
            <person name="Laguerre M."/>
            <person name="Taylor J."/>
            <person name="Schubert V."/>
            <person name="Nelson M."/>
            <person name="Geu-Flores F."/>
            <person name="Crespi M."/>
            <person name="Gallardo-Guerrero K."/>
            <person name="Delaux P.-M."/>
            <person name="Salse J."/>
            <person name="Berges H."/>
            <person name="Guyot R."/>
            <person name="Gouzy J."/>
            <person name="Peret B."/>
        </authorList>
    </citation>
    <scope>NUCLEOTIDE SEQUENCE [LARGE SCALE GENOMIC DNA]</scope>
    <source>
        <strain evidence="3">cv. Amiga</strain>
    </source>
</reference>
<gene>
    <name evidence="2" type="ORF">Lalb_Chr02g0147581</name>
</gene>
<name>A0A6A4R0C7_LUPAL</name>
<dbReference type="EMBL" id="WOCE01000002">
    <property type="protein sequence ID" value="KAE9618906.1"/>
    <property type="molecule type" value="Genomic_DNA"/>
</dbReference>
<sequence>MHLHLSTRYEAGIVIKNMCLKDHVLGDVLQILYMVVTHKKWIVHHQSGWQPLNVTLAEINSDPGAIAGP</sequence>
<dbReference type="AlphaFoldDB" id="A0A6A4R0C7"/>
<keyword evidence="3" id="KW-1185">Reference proteome</keyword>
<dbReference type="OrthoDB" id="549353at2759"/>
<feature type="domain" description="OST-HTH associated" evidence="1">
    <location>
        <begin position="7"/>
        <end position="61"/>
    </location>
</feature>
<protein>
    <submittedName>
        <fullName evidence="2">Putative meiosis regulator and mRNA stability factor 1, OST-HTH associated domain-containing protein</fullName>
    </submittedName>
</protein>
<organism evidence="2 3">
    <name type="scientific">Lupinus albus</name>
    <name type="common">White lupine</name>
    <name type="synonym">Lupinus termis</name>
    <dbReference type="NCBI Taxonomy" id="3870"/>
    <lineage>
        <taxon>Eukaryota</taxon>
        <taxon>Viridiplantae</taxon>
        <taxon>Streptophyta</taxon>
        <taxon>Embryophyta</taxon>
        <taxon>Tracheophyta</taxon>
        <taxon>Spermatophyta</taxon>
        <taxon>Magnoliopsida</taxon>
        <taxon>eudicotyledons</taxon>
        <taxon>Gunneridae</taxon>
        <taxon>Pentapetalae</taxon>
        <taxon>rosids</taxon>
        <taxon>fabids</taxon>
        <taxon>Fabales</taxon>
        <taxon>Fabaceae</taxon>
        <taxon>Papilionoideae</taxon>
        <taxon>50 kb inversion clade</taxon>
        <taxon>genistoids sensu lato</taxon>
        <taxon>core genistoids</taxon>
        <taxon>Genisteae</taxon>
        <taxon>Lupinus</taxon>
    </lineage>
</organism>
<evidence type="ECO:0000313" key="3">
    <source>
        <dbReference type="Proteomes" id="UP000447434"/>
    </source>
</evidence>
<dbReference type="Pfam" id="PF14418">
    <property type="entry name" value="OHA"/>
    <property type="match status" value="1"/>
</dbReference>
<comment type="caution">
    <text evidence="2">The sequence shown here is derived from an EMBL/GenBank/DDBJ whole genome shotgun (WGS) entry which is preliminary data.</text>
</comment>
<dbReference type="InterPro" id="IPR025677">
    <property type="entry name" value="OST-HTH-assoc_dom"/>
</dbReference>
<dbReference type="Proteomes" id="UP000447434">
    <property type="component" value="Chromosome 2"/>
</dbReference>